<feature type="domain" description="Fibronectin type-III" evidence="3">
    <location>
        <begin position="946"/>
        <end position="1056"/>
    </location>
</feature>
<accession>A0A369QNS1</accession>
<evidence type="ECO:0000256" key="2">
    <source>
        <dbReference type="SAM" id="Phobius"/>
    </source>
</evidence>
<dbReference type="PANTHER" id="PTHR46580:SF4">
    <property type="entry name" value="ATP_GTP-BINDING PROTEIN"/>
    <property type="match status" value="1"/>
</dbReference>
<dbReference type="CDD" id="cd00063">
    <property type="entry name" value="FN3"/>
    <property type="match status" value="2"/>
</dbReference>
<dbReference type="InterPro" id="IPR013783">
    <property type="entry name" value="Ig-like_fold"/>
</dbReference>
<dbReference type="SMART" id="SM00060">
    <property type="entry name" value="FN3"/>
    <property type="match status" value="3"/>
</dbReference>
<organism evidence="4 5">
    <name type="scientific">Adhaeribacter pallidiroseus</name>
    <dbReference type="NCBI Taxonomy" id="2072847"/>
    <lineage>
        <taxon>Bacteria</taxon>
        <taxon>Pseudomonadati</taxon>
        <taxon>Bacteroidota</taxon>
        <taxon>Cytophagia</taxon>
        <taxon>Cytophagales</taxon>
        <taxon>Hymenobacteraceae</taxon>
        <taxon>Adhaeribacter</taxon>
    </lineage>
</organism>
<dbReference type="PANTHER" id="PTHR46580">
    <property type="entry name" value="SENSOR KINASE-RELATED"/>
    <property type="match status" value="1"/>
</dbReference>
<comment type="caution">
    <text evidence="4">The sequence shown here is derived from an EMBL/GenBank/DDBJ whole genome shotgun (WGS) entry which is preliminary data.</text>
</comment>
<feature type="transmembrane region" description="Helical" evidence="2">
    <location>
        <begin position="7"/>
        <end position="26"/>
    </location>
</feature>
<dbReference type="SUPFAM" id="SSF49265">
    <property type="entry name" value="Fibronectin type III"/>
    <property type="match status" value="2"/>
</dbReference>
<proteinExistence type="predicted"/>
<name>A0A369QNS1_9BACT</name>
<keyword evidence="2" id="KW-1133">Transmembrane helix</keyword>
<evidence type="ECO:0000256" key="1">
    <source>
        <dbReference type="ARBA" id="ARBA00022729"/>
    </source>
</evidence>
<sequence>MKQPLLYFFKFFLFFNLFYLLSYLTYSQNLQRKNLEFTPLPDSFAQFEWLDADGDKDLDALVFNQNNWENKKESVRLYENRNGKFIEVMNPFGAPVDLTPLSYIFGDYDQDGDIDFLIQDFNRLRVARNSNRLSFTLQDLPEISTNSSKPILHWLDIDSDADLDIITTDPTSFAPVVYLNQQNTFTQAPHPLSASLQSFAFADVNNDGLPDFAGAKGHTNSNPIFLHINRGDGLFEVINQELLSKFADYGKMLWSDLDGDRDLDLFLITDYGRCIILRNLFIQTGQPNFENAYQITDFLFPKVDIGDINQDGLPDLICTGEVASQPKTVIYLNQSNKTSIQFEQKDLNIPATARHLDLVDLNQDQALDLFYISSSTYNQEPQFESYQNSAVKPGFKLPVPTKLQSDQKQNVLLSWDPIKAPGTISYNLELKLNNKLYKSSLSLPDGRSLWPQNPHKQILNKLELKHLPAGNYQWRLQAVDAAGRNSAFSTYQSFTVAPGPTNLVFKQPALTRVQLRWAYQGDSSQKVIIFRRSANMPLQQIATLPATIIFFEDSSIFTNRTYDYVVKVEQGGVLSAPSNQVQVNTKQFVKKTFPAPRPRAVPGIGQAADVDNDGDYDFGMLARKGYIGPPTTLIKNNGNGTFTASELATAMEGGIEARNFIFRDIDNDGDQDFCATVEHFVYVFENKNGLFQKAYTSPRYNLVLQLAVEDFNHDGRPDLLFSHYNGDYVGNGYQLLLQGSSFSFAAASYHFIPEYSQLIGDFAVGDLNNDGFADILFGGSHVTNEKAKIFYNLKGNTFAAQETEIPSLGGFWLVDYNQDGNLDIIRSNSGGEDYLLVYEGKGNLQFNSEREITITNAQLSGVLDVQTADIDLNGQPDLLLSSRDRLTILQSQGDGNYFPTVLPYPYYWEDRLLITDLENDGDLDLYHEGFYNFYENKLRSTKSKPLPSIPVPTNISVKPGNQTKISWSPVPSNYPAPAISYNLIIKNAAGKIIMHSETNETGTFRRRLGPGNAGNQTSYSINNLPAGEYSVQVQTINASFQSSAFSKPQRFQILNGPQKLVVERILLNKVRLTWQEVITGETKIIVERRTADTDFSIIAQLPPNSITYTDAKLSYNKRYTYRVSALIKDQSSAGSNQVTWNTGLFALKQKPGLPSMVETKVEVADYNNDGRLDLSVFGNPTMESRKTGNIKIVENTKTGWISHSLNSNNITYTQELQFFDFNGDQQLDLFRFGSGSNYQNISELNSNKGNNQFQTEPSVFTNKPQSILGWWDIDSDNDLDAFTFEAGAAFPWPKRVFQNNGNGNFILKKKVLILVKDVVMGLYQMITTEMEMKTCCNTLTLMKAAQVITL</sequence>
<dbReference type="Proteomes" id="UP000253919">
    <property type="component" value="Unassembled WGS sequence"/>
</dbReference>
<evidence type="ECO:0000259" key="3">
    <source>
        <dbReference type="PROSITE" id="PS50853"/>
    </source>
</evidence>
<dbReference type="EMBL" id="QASA01000001">
    <property type="protein sequence ID" value="RDC66384.1"/>
    <property type="molecule type" value="Genomic_DNA"/>
</dbReference>
<evidence type="ECO:0000313" key="5">
    <source>
        <dbReference type="Proteomes" id="UP000253919"/>
    </source>
</evidence>
<protein>
    <recommendedName>
        <fullName evidence="3">Fibronectin type-III domain-containing protein</fullName>
    </recommendedName>
</protein>
<keyword evidence="2" id="KW-0812">Transmembrane</keyword>
<dbReference type="PROSITE" id="PS50853">
    <property type="entry name" value="FN3"/>
    <property type="match status" value="1"/>
</dbReference>
<keyword evidence="5" id="KW-1185">Reference proteome</keyword>
<dbReference type="Gene3D" id="2.60.40.10">
    <property type="entry name" value="Immunoglobulins"/>
    <property type="match status" value="4"/>
</dbReference>
<evidence type="ECO:0000313" key="4">
    <source>
        <dbReference type="EMBL" id="RDC66384.1"/>
    </source>
</evidence>
<keyword evidence="1" id="KW-0732">Signal</keyword>
<dbReference type="InterPro" id="IPR003961">
    <property type="entry name" value="FN3_dom"/>
</dbReference>
<dbReference type="InterPro" id="IPR028994">
    <property type="entry name" value="Integrin_alpha_N"/>
</dbReference>
<gene>
    <name evidence="4" type="ORF">AHMF7616_05015</name>
</gene>
<keyword evidence="2" id="KW-0472">Membrane</keyword>
<dbReference type="Gene3D" id="2.130.10.130">
    <property type="entry name" value="Integrin alpha, N-terminal"/>
    <property type="match status" value="2"/>
</dbReference>
<dbReference type="InterPro" id="IPR036116">
    <property type="entry name" value="FN3_sf"/>
</dbReference>
<dbReference type="SUPFAM" id="SSF69318">
    <property type="entry name" value="Integrin alpha N-terminal domain"/>
    <property type="match status" value="3"/>
</dbReference>
<reference evidence="4 5" key="1">
    <citation type="submission" date="2018-04" db="EMBL/GenBank/DDBJ databases">
        <title>Adhaeribacter sp. HMF7616 genome sequencing and assembly.</title>
        <authorList>
            <person name="Kang H."/>
            <person name="Kang J."/>
            <person name="Cha I."/>
            <person name="Kim H."/>
            <person name="Joh K."/>
        </authorList>
    </citation>
    <scope>NUCLEOTIDE SEQUENCE [LARGE SCALE GENOMIC DNA]</scope>
    <source>
        <strain evidence="4 5">HMF7616</strain>
    </source>
</reference>
<dbReference type="Pfam" id="PF13517">
    <property type="entry name" value="FG-GAP_3"/>
    <property type="match status" value="5"/>
</dbReference>
<dbReference type="InterPro" id="IPR013517">
    <property type="entry name" value="FG-GAP"/>
</dbReference>